<sequence length="254" mass="27896">MDRAADVSLKFQRAHEHIAQLSEGITGFVATEPFAVEESEEQGDLVYRVRVREAPPRELSLALGDAVHDARSALDYLAWQLVRAGGSTPCTSTYFPITRDEQTFMAKYRSDLRGATKEALDAVRQLRPFGGGDDRFWRLHKLDIADKHHLLLAVGAAHQSVSTSIAPPGWPGDPFTLPLVPADRQYPLTDGSEVFRVMAAAREPGAPSGQPSFTFEIAFSDDTQVVKGEPILPTISDLITGIEETVVPLKEFLQ</sequence>
<organism evidence="1 2">
    <name type="scientific">Streptacidiphilus fuscans</name>
    <dbReference type="NCBI Taxonomy" id="2789292"/>
    <lineage>
        <taxon>Bacteria</taxon>
        <taxon>Bacillati</taxon>
        <taxon>Actinomycetota</taxon>
        <taxon>Actinomycetes</taxon>
        <taxon>Kitasatosporales</taxon>
        <taxon>Streptomycetaceae</taxon>
        <taxon>Streptacidiphilus</taxon>
    </lineage>
</organism>
<evidence type="ECO:0000313" key="1">
    <source>
        <dbReference type="EMBL" id="MBF9071729.1"/>
    </source>
</evidence>
<evidence type="ECO:0000313" key="2">
    <source>
        <dbReference type="Proteomes" id="UP000657385"/>
    </source>
</evidence>
<accession>A0A931B602</accession>
<keyword evidence="2" id="KW-1185">Reference proteome</keyword>
<protein>
    <submittedName>
        <fullName evidence="1">Uncharacterized protein</fullName>
    </submittedName>
</protein>
<dbReference type="RefSeq" id="WP_196196903.1">
    <property type="nucleotide sequence ID" value="NZ_JADPRT010000013.1"/>
</dbReference>
<comment type="caution">
    <text evidence="1">The sequence shown here is derived from an EMBL/GenBank/DDBJ whole genome shotgun (WGS) entry which is preliminary data.</text>
</comment>
<dbReference type="EMBL" id="JADPRT010000013">
    <property type="protein sequence ID" value="MBF9071729.1"/>
    <property type="molecule type" value="Genomic_DNA"/>
</dbReference>
<gene>
    <name evidence="1" type="ORF">I2501_27270</name>
</gene>
<proteinExistence type="predicted"/>
<dbReference type="Proteomes" id="UP000657385">
    <property type="component" value="Unassembled WGS sequence"/>
</dbReference>
<reference evidence="1" key="1">
    <citation type="submission" date="2020-11" db="EMBL/GenBank/DDBJ databases">
        <title>Isolation and identification of active actinomycetes.</title>
        <authorList>
            <person name="Yu B."/>
        </authorList>
    </citation>
    <scope>NUCLEOTIDE SEQUENCE</scope>
    <source>
        <strain evidence="1">NEAU-YB345</strain>
    </source>
</reference>
<dbReference type="AlphaFoldDB" id="A0A931B602"/>
<name>A0A931B602_9ACTN</name>